<name>A0A1I7W7E7_HETBA</name>
<evidence type="ECO:0000313" key="2">
    <source>
        <dbReference type="Proteomes" id="UP000095283"/>
    </source>
</evidence>
<keyword evidence="1" id="KW-0472">Membrane</keyword>
<keyword evidence="1" id="KW-1133">Transmembrane helix</keyword>
<protein>
    <submittedName>
        <fullName evidence="3">Uncharacterized protein</fullName>
    </submittedName>
</protein>
<reference evidence="3" key="1">
    <citation type="submission" date="2016-11" db="UniProtKB">
        <authorList>
            <consortium name="WormBaseParasite"/>
        </authorList>
    </citation>
    <scope>IDENTIFICATION</scope>
</reference>
<dbReference type="WBParaSite" id="Hba_00555">
    <property type="protein sequence ID" value="Hba_00555"/>
    <property type="gene ID" value="Hba_00555"/>
</dbReference>
<keyword evidence="1" id="KW-0812">Transmembrane</keyword>
<feature type="transmembrane region" description="Helical" evidence="1">
    <location>
        <begin position="12"/>
        <end position="31"/>
    </location>
</feature>
<accession>A0A1I7W7E7</accession>
<evidence type="ECO:0000313" key="3">
    <source>
        <dbReference type="WBParaSite" id="Hba_00555"/>
    </source>
</evidence>
<proteinExistence type="predicted"/>
<evidence type="ECO:0000256" key="1">
    <source>
        <dbReference type="SAM" id="Phobius"/>
    </source>
</evidence>
<organism evidence="2 3">
    <name type="scientific">Heterorhabditis bacteriophora</name>
    <name type="common">Entomopathogenic nematode worm</name>
    <dbReference type="NCBI Taxonomy" id="37862"/>
    <lineage>
        <taxon>Eukaryota</taxon>
        <taxon>Metazoa</taxon>
        <taxon>Ecdysozoa</taxon>
        <taxon>Nematoda</taxon>
        <taxon>Chromadorea</taxon>
        <taxon>Rhabditida</taxon>
        <taxon>Rhabditina</taxon>
        <taxon>Rhabditomorpha</taxon>
        <taxon>Strongyloidea</taxon>
        <taxon>Heterorhabditidae</taxon>
        <taxon>Heterorhabditis</taxon>
    </lineage>
</organism>
<keyword evidence="2" id="KW-1185">Reference proteome</keyword>
<dbReference type="Proteomes" id="UP000095283">
    <property type="component" value="Unplaced"/>
</dbReference>
<dbReference type="AlphaFoldDB" id="A0A1I7W7E7"/>
<sequence>MYKNHFFDFNIFNLQVIFLVILSHFSIIVMLKVMSDTYGLFPAPITAQMFGNAGKEHMEKNSQFTKEYSLDEVMNARKIYDFMGLLECKHIILHLCFHFISSNHFLL</sequence>